<comment type="cofactor">
    <cofactor evidence="6">
        <name>Zn(2+)</name>
        <dbReference type="ChEBI" id="CHEBI:29105"/>
    </cofactor>
</comment>
<comment type="function">
    <text evidence="6">Lyase that catalyzes the C1-decarboxylation of 4-hydroxy-3-methoxy-5-(all-trans-polyprenyl)benzoic acid into 2-methoxy-6-(all-trans-polyprenyl)phenol during ubiquinone biosynthesis.</text>
</comment>
<keyword evidence="6" id="KW-0862">Zinc</keyword>
<organism evidence="7 8">
    <name type="scientific">Angiostrongylus cantonensis</name>
    <name type="common">Rat lungworm</name>
    <dbReference type="NCBI Taxonomy" id="6313"/>
    <lineage>
        <taxon>Eukaryota</taxon>
        <taxon>Metazoa</taxon>
        <taxon>Ecdysozoa</taxon>
        <taxon>Nematoda</taxon>
        <taxon>Chromadorea</taxon>
        <taxon>Rhabditida</taxon>
        <taxon>Rhabditina</taxon>
        <taxon>Rhabditomorpha</taxon>
        <taxon>Strongyloidea</taxon>
        <taxon>Metastrongylidae</taxon>
        <taxon>Angiostrongylus</taxon>
    </lineage>
</organism>
<dbReference type="AlphaFoldDB" id="A0A0K0CYW8"/>
<evidence type="ECO:0000256" key="6">
    <source>
        <dbReference type="HAMAP-Rule" id="MF_03111"/>
    </source>
</evidence>
<evidence type="ECO:0000313" key="7">
    <source>
        <dbReference type="Proteomes" id="UP000035642"/>
    </source>
</evidence>
<evidence type="ECO:0000256" key="1">
    <source>
        <dbReference type="ARBA" id="ARBA00022688"/>
    </source>
</evidence>
<dbReference type="GO" id="GO:0008270">
    <property type="term" value="F:zinc ion binding"/>
    <property type="evidence" value="ECO:0007669"/>
    <property type="project" value="UniProtKB-UniRule"/>
</dbReference>
<evidence type="ECO:0000256" key="5">
    <source>
        <dbReference type="ARBA" id="ARBA00023239"/>
    </source>
</evidence>
<reference evidence="8" key="2">
    <citation type="submission" date="2017-02" db="UniProtKB">
        <authorList>
            <consortium name="WormBaseParasite"/>
        </authorList>
    </citation>
    <scope>IDENTIFICATION</scope>
</reference>
<feature type="binding site" evidence="6">
    <location>
        <position position="134"/>
    </location>
    <ligand>
        <name>Zn(2+)</name>
        <dbReference type="ChEBI" id="CHEBI:29105"/>
    </ligand>
</feature>
<keyword evidence="1 6" id="KW-0831">Ubiquinone biosynthesis</keyword>
<sequence length="229" mass="26253">MSQMNSVYHGQIPLSLVSRVFLGIGSAAAAISDPRRGDMIATMGEVTASESILEKIRQRMESDVVGLRILTERPRVTNETVDREYLRGLPENTLGKEYAKFLDNLKTSPDARPPVRFVQNAELVYVMQRYRETHDFNHILLQMPTNMLGEVTVKYFEAIQFGLPMCITAGIFGATRLRKNHRKRFLTRNLPWVVEQALHSRFLLAVDWENHWEEPILSLQEKMGIVPLT</sequence>
<comment type="similarity">
    <text evidence="6">Belongs to the COQ4 family.</text>
</comment>
<dbReference type="Pfam" id="PF05019">
    <property type="entry name" value="Coq4"/>
    <property type="match status" value="1"/>
</dbReference>
<comment type="subunit">
    <text evidence="6">Component of a multi-subunit COQ enzyme complex.</text>
</comment>
<dbReference type="EC" id="4.1.1.130" evidence="6"/>
<dbReference type="GO" id="GO:0120539">
    <property type="term" value="F:4-hydroxy-3-methoxy-5-polyprenylbenzoate decarboxylase activity"/>
    <property type="evidence" value="ECO:0007669"/>
    <property type="project" value="UniProtKB-EC"/>
</dbReference>
<dbReference type="STRING" id="6313.A0A0K0CYW8"/>
<comment type="catalytic activity">
    <reaction evidence="6">
        <text>a 4-hydroxy-3-methoxy-5-(all-trans-polyprenyl)benzoate + H(+) = a 2-methoxy-6-(all-trans-polyprenyl)phenol + CO2</text>
        <dbReference type="Rhea" id="RHEA:81179"/>
        <dbReference type="Rhea" id="RHEA-COMP:9551"/>
        <dbReference type="Rhea" id="RHEA-COMP:10931"/>
        <dbReference type="ChEBI" id="CHEBI:15378"/>
        <dbReference type="ChEBI" id="CHEBI:16526"/>
        <dbReference type="ChEBI" id="CHEBI:62731"/>
        <dbReference type="ChEBI" id="CHEBI:84443"/>
        <dbReference type="EC" id="4.1.1.130"/>
    </reaction>
</comment>
<evidence type="ECO:0000256" key="4">
    <source>
        <dbReference type="ARBA" id="ARBA00023136"/>
    </source>
</evidence>
<keyword evidence="6" id="KW-0479">Metal-binding</keyword>
<accession>A0A0K0CYW8</accession>
<reference evidence="7" key="1">
    <citation type="submission" date="2012-09" db="EMBL/GenBank/DDBJ databases">
        <authorList>
            <person name="Martin A.A."/>
        </authorList>
    </citation>
    <scope>NUCLEOTIDE SEQUENCE</scope>
</reference>
<protein>
    <recommendedName>
        <fullName evidence="6">Ubiquinone biosynthesis protein COQ4 homolog, mitochondrial</fullName>
    </recommendedName>
    <alternativeName>
        <fullName evidence="6">4-hydroxy-3-methoxy-5-polyprenylbenzoate decarboxylase</fullName>
        <ecNumber evidence="6">4.1.1.130</ecNumber>
    </alternativeName>
    <alternativeName>
        <fullName evidence="6">Coenzyme Q biosynthesis protein 4 homolog</fullName>
    </alternativeName>
</protein>
<dbReference type="InterPro" id="IPR007715">
    <property type="entry name" value="Coq4"/>
</dbReference>
<dbReference type="PANTHER" id="PTHR12922">
    <property type="entry name" value="UBIQUINONE BIOSYNTHESIS PROTEIN"/>
    <property type="match status" value="1"/>
</dbReference>
<evidence type="ECO:0000313" key="8">
    <source>
        <dbReference type="WBParaSite" id="ACAC_0000287801-mRNA-1"/>
    </source>
</evidence>
<dbReference type="Proteomes" id="UP000035642">
    <property type="component" value="Unassembled WGS sequence"/>
</dbReference>
<name>A0A0K0CYW8_ANGCA</name>
<keyword evidence="5 6" id="KW-0456">Lyase</keyword>
<dbReference type="WBParaSite" id="ACAC_0000287801-mRNA-1">
    <property type="protein sequence ID" value="ACAC_0000287801-mRNA-1"/>
    <property type="gene ID" value="ACAC_0000287801"/>
</dbReference>
<feature type="binding site" evidence="6">
    <location>
        <position position="150"/>
    </location>
    <ligand>
        <name>Zn(2+)</name>
        <dbReference type="ChEBI" id="CHEBI:29105"/>
    </ligand>
</feature>
<evidence type="ECO:0000256" key="3">
    <source>
        <dbReference type="ARBA" id="ARBA00023128"/>
    </source>
</evidence>
<dbReference type="GO" id="GO:0031314">
    <property type="term" value="C:extrinsic component of mitochondrial inner membrane"/>
    <property type="evidence" value="ECO:0007669"/>
    <property type="project" value="UniProtKB-UniRule"/>
</dbReference>
<feature type="binding site" evidence="6">
    <location>
        <position position="135"/>
    </location>
    <ligand>
        <name>Zn(2+)</name>
        <dbReference type="ChEBI" id="CHEBI:29105"/>
    </ligand>
</feature>
<dbReference type="PANTHER" id="PTHR12922:SF7">
    <property type="entry name" value="UBIQUINONE BIOSYNTHESIS PROTEIN COQ4 HOMOLOG, MITOCHONDRIAL"/>
    <property type="match status" value="1"/>
</dbReference>
<keyword evidence="7" id="KW-1185">Reference proteome</keyword>
<keyword evidence="3 6" id="KW-0496">Mitochondrion</keyword>
<dbReference type="UniPathway" id="UPA00232"/>
<dbReference type="HAMAP" id="MF_03111">
    <property type="entry name" value="Coq4"/>
    <property type="match status" value="1"/>
</dbReference>
<comment type="pathway">
    <text evidence="6">Cofactor biosynthesis; ubiquinone biosynthesis.</text>
</comment>
<feature type="binding site" evidence="6">
    <location>
        <position position="138"/>
    </location>
    <ligand>
        <name>Zn(2+)</name>
        <dbReference type="ChEBI" id="CHEBI:29105"/>
    </ligand>
</feature>
<dbReference type="InterPro" id="IPR027540">
    <property type="entry name" value="Coq4_euk"/>
</dbReference>
<keyword evidence="2 6" id="KW-0999">Mitochondrion inner membrane</keyword>
<proteinExistence type="inferred from homology"/>
<comment type="subcellular location">
    <subcellularLocation>
        <location evidence="6">Mitochondrion inner membrane</location>
        <topology evidence="6">Peripheral membrane protein</topology>
        <orientation evidence="6">Matrix side</orientation>
    </subcellularLocation>
</comment>
<keyword evidence="4 6" id="KW-0472">Membrane</keyword>
<evidence type="ECO:0000256" key="2">
    <source>
        <dbReference type="ARBA" id="ARBA00022792"/>
    </source>
</evidence>